<proteinExistence type="predicted"/>
<dbReference type="AlphaFoldDB" id="A0A7G9R1I5"/>
<evidence type="ECO:0000313" key="5">
    <source>
        <dbReference type="Proteomes" id="UP000515976"/>
    </source>
</evidence>
<dbReference type="SUPFAM" id="SSF53590">
    <property type="entry name" value="Nucleoside hydrolase"/>
    <property type="match status" value="1"/>
</dbReference>
<accession>A0A7G9R1I5</accession>
<evidence type="ECO:0000256" key="2">
    <source>
        <dbReference type="ARBA" id="ARBA00023295"/>
    </source>
</evidence>
<dbReference type="InterPro" id="IPR023186">
    <property type="entry name" value="IUNH"/>
</dbReference>
<dbReference type="GO" id="GO:0006152">
    <property type="term" value="P:purine nucleoside catabolic process"/>
    <property type="evidence" value="ECO:0007669"/>
    <property type="project" value="TreeGrafter"/>
</dbReference>
<protein>
    <submittedName>
        <fullName evidence="4">Nucleoside hydrolase</fullName>
    </submittedName>
</protein>
<organism evidence="4 5">
    <name type="scientific">Phycicoccus endophyticus</name>
    <dbReference type="NCBI Taxonomy" id="1690220"/>
    <lineage>
        <taxon>Bacteria</taxon>
        <taxon>Bacillati</taxon>
        <taxon>Actinomycetota</taxon>
        <taxon>Actinomycetes</taxon>
        <taxon>Micrococcales</taxon>
        <taxon>Intrasporangiaceae</taxon>
        <taxon>Phycicoccus</taxon>
    </lineage>
</organism>
<dbReference type="RefSeq" id="WP_166099356.1">
    <property type="nucleotide sequence ID" value="NZ_BMMY01000005.1"/>
</dbReference>
<dbReference type="GO" id="GO:0008477">
    <property type="term" value="F:purine nucleosidase activity"/>
    <property type="evidence" value="ECO:0007669"/>
    <property type="project" value="TreeGrafter"/>
</dbReference>
<dbReference type="KEGG" id="pei:H9L10_14955"/>
<dbReference type="Gene3D" id="3.90.245.10">
    <property type="entry name" value="Ribonucleoside hydrolase-like"/>
    <property type="match status" value="1"/>
</dbReference>
<dbReference type="PANTHER" id="PTHR12304:SF4">
    <property type="entry name" value="URIDINE NUCLEOSIDASE"/>
    <property type="match status" value="1"/>
</dbReference>
<dbReference type="EMBL" id="CP060712">
    <property type="protein sequence ID" value="QNN49460.1"/>
    <property type="molecule type" value="Genomic_DNA"/>
</dbReference>
<dbReference type="Proteomes" id="UP000515976">
    <property type="component" value="Chromosome"/>
</dbReference>
<keyword evidence="5" id="KW-1185">Reference proteome</keyword>
<feature type="domain" description="Inosine/uridine-preferring nucleoside hydrolase" evidence="3">
    <location>
        <begin position="6"/>
        <end position="307"/>
    </location>
</feature>
<gene>
    <name evidence="4" type="ORF">H9L10_14955</name>
</gene>
<evidence type="ECO:0000256" key="1">
    <source>
        <dbReference type="ARBA" id="ARBA00022801"/>
    </source>
</evidence>
<dbReference type="InterPro" id="IPR001910">
    <property type="entry name" value="Inosine/uridine_hydrolase_dom"/>
</dbReference>
<keyword evidence="1 4" id="KW-0378">Hydrolase</keyword>
<reference evidence="4 5" key="1">
    <citation type="submission" date="2020-08" db="EMBL/GenBank/DDBJ databases">
        <title>Genome sequence of Phycicoccus endophyticus JCM 31784T.</title>
        <authorList>
            <person name="Hyun D.-W."/>
            <person name="Bae J.-W."/>
        </authorList>
    </citation>
    <scope>NUCLEOTIDE SEQUENCE [LARGE SCALE GENOMIC DNA]</scope>
    <source>
        <strain evidence="4 5">JCM 31784</strain>
    </source>
</reference>
<dbReference type="InterPro" id="IPR036452">
    <property type="entry name" value="Ribo_hydro-like"/>
</dbReference>
<keyword evidence="2" id="KW-0326">Glycosidase</keyword>
<sequence>MTGRTIVLDTDLALGAPGSDVDDGFALALALADPTLDLRLVTTVAGNTDVTSATTLSLRLLEMVGRPDIPVVRGAAGPLLDPARVRPADPAVLEHFGRGTPAPGYAPAAIADLVLARPGEVTVVAIGPLTNVATALVLDPRVAGAVREIVVMGGYFLGQMGDAGTSGEFNIWSDPDAAHVVLHSGAPLRFVGLDVTYRVHLDEARCRELAARDTAFARLAGEAALAWVEALRTRHPGSAVRGLVHLHDPLAVAAVTHPELLTWHDAAVEVVRDGVGRGITVADLRRREDPPPANARIALEVDTDAFLALLLAAL</sequence>
<dbReference type="Pfam" id="PF01156">
    <property type="entry name" value="IU_nuc_hydro"/>
    <property type="match status" value="1"/>
</dbReference>
<dbReference type="GO" id="GO:0005829">
    <property type="term" value="C:cytosol"/>
    <property type="evidence" value="ECO:0007669"/>
    <property type="project" value="TreeGrafter"/>
</dbReference>
<name>A0A7G9R1I5_9MICO</name>
<dbReference type="PANTHER" id="PTHR12304">
    <property type="entry name" value="INOSINE-URIDINE PREFERRING NUCLEOSIDE HYDROLASE"/>
    <property type="match status" value="1"/>
</dbReference>
<evidence type="ECO:0000313" key="4">
    <source>
        <dbReference type="EMBL" id="QNN49460.1"/>
    </source>
</evidence>
<evidence type="ECO:0000259" key="3">
    <source>
        <dbReference type="Pfam" id="PF01156"/>
    </source>
</evidence>